<keyword evidence="3" id="KW-1185">Reference proteome</keyword>
<dbReference type="InterPro" id="IPR000305">
    <property type="entry name" value="GIY-YIG_endonuc"/>
</dbReference>
<dbReference type="InterPro" id="IPR035901">
    <property type="entry name" value="GIY-YIG_endonuc_sf"/>
</dbReference>
<dbReference type="PROSITE" id="PS50164">
    <property type="entry name" value="GIY_YIG"/>
    <property type="match status" value="1"/>
</dbReference>
<comment type="caution">
    <text evidence="2">The sequence shown here is derived from an EMBL/GenBank/DDBJ whole genome shotgun (WGS) entry which is preliminary data.</text>
</comment>
<proteinExistence type="predicted"/>
<sequence length="288" mass="32822">MPTVKQLLTACGLDTEHEQIKLVRHSDHDGRSIRQIVDDGVFDIYQAEQDQRREPFHKCDIIVSFIGISGNQAEFHGVYRVIGSREFQKQDFVGVPDFMLLAHQDNRPRIWYDLVELPEFSNLRGRLIVQWRSTRGWVQTKDLDVYELLPPGNVIPFPGYQDAVLTWDELKAVIANPRAHRDWKTALSASSGIYRIVDHDSGKIYIGSAYGSKNLWGRWSDYAKTGHGGNKLLKDLDPNQFQWSIIRTLSGSMSSKEVIHVERTEMRKHGSEAIGLNFAMNKSARGTG</sequence>
<protein>
    <submittedName>
        <fullName evidence="2">GIY-YIG nuclease family protein</fullName>
    </submittedName>
</protein>
<dbReference type="SUPFAM" id="SSF82771">
    <property type="entry name" value="GIY-YIG endonuclease"/>
    <property type="match status" value="1"/>
</dbReference>
<dbReference type="Proteomes" id="UP001597375">
    <property type="component" value="Unassembled WGS sequence"/>
</dbReference>
<evidence type="ECO:0000259" key="1">
    <source>
        <dbReference type="PROSITE" id="PS50164"/>
    </source>
</evidence>
<feature type="domain" description="GIY-YIG" evidence="1">
    <location>
        <begin position="189"/>
        <end position="275"/>
    </location>
</feature>
<accession>A0ABW5D926</accession>
<evidence type="ECO:0000313" key="2">
    <source>
        <dbReference type="EMBL" id="MFD2257608.1"/>
    </source>
</evidence>
<dbReference type="EMBL" id="JBHUIT010000031">
    <property type="protein sequence ID" value="MFD2257608.1"/>
    <property type="molecule type" value="Genomic_DNA"/>
</dbReference>
<name>A0ABW5D926_9BACT</name>
<dbReference type="Gene3D" id="3.40.1440.10">
    <property type="entry name" value="GIY-YIG endonuclease"/>
    <property type="match status" value="1"/>
</dbReference>
<dbReference type="CDD" id="cd10446">
    <property type="entry name" value="GIY-YIG_unchar_1"/>
    <property type="match status" value="1"/>
</dbReference>
<evidence type="ECO:0000313" key="3">
    <source>
        <dbReference type="Proteomes" id="UP001597375"/>
    </source>
</evidence>
<gene>
    <name evidence="2" type="ORF">ACFSSA_13075</name>
</gene>
<organism evidence="2 3">
    <name type="scientific">Luteolibacter algae</name>
    <dbReference type="NCBI Taxonomy" id="454151"/>
    <lineage>
        <taxon>Bacteria</taxon>
        <taxon>Pseudomonadati</taxon>
        <taxon>Verrucomicrobiota</taxon>
        <taxon>Verrucomicrobiia</taxon>
        <taxon>Verrucomicrobiales</taxon>
        <taxon>Verrucomicrobiaceae</taxon>
        <taxon>Luteolibacter</taxon>
    </lineage>
</organism>
<dbReference type="RefSeq" id="WP_386820924.1">
    <property type="nucleotide sequence ID" value="NZ_JBHUIT010000031.1"/>
</dbReference>
<reference evidence="3" key="1">
    <citation type="journal article" date="2019" name="Int. J. Syst. Evol. Microbiol.">
        <title>The Global Catalogue of Microorganisms (GCM) 10K type strain sequencing project: providing services to taxonomists for standard genome sequencing and annotation.</title>
        <authorList>
            <consortium name="The Broad Institute Genomics Platform"/>
            <consortium name="The Broad Institute Genome Sequencing Center for Infectious Disease"/>
            <person name="Wu L."/>
            <person name="Ma J."/>
        </authorList>
    </citation>
    <scope>NUCLEOTIDE SEQUENCE [LARGE SCALE GENOMIC DNA]</scope>
    <source>
        <strain evidence="3">CGMCC 4.7106</strain>
    </source>
</reference>